<evidence type="ECO:0000313" key="1">
    <source>
        <dbReference type="EMBL" id="KAL3664256.1"/>
    </source>
</evidence>
<gene>
    <name evidence="1" type="ORF">V7S43_010583</name>
</gene>
<dbReference type="Proteomes" id="UP001632037">
    <property type="component" value="Unassembled WGS sequence"/>
</dbReference>
<keyword evidence="2" id="KW-1185">Reference proteome</keyword>
<evidence type="ECO:0000313" key="2">
    <source>
        <dbReference type="Proteomes" id="UP001632037"/>
    </source>
</evidence>
<comment type="caution">
    <text evidence="1">The sequence shown here is derived from an EMBL/GenBank/DDBJ whole genome shotgun (WGS) entry which is preliminary data.</text>
</comment>
<reference evidence="1 2" key="1">
    <citation type="submission" date="2024-09" db="EMBL/GenBank/DDBJ databases">
        <title>Genome sequencing and assembly of Phytophthora oleae, isolate VK10A, causative agent of rot of olive drupes.</title>
        <authorList>
            <person name="Conti Taguali S."/>
            <person name="Riolo M."/>
            <person name="La Spada F."/>
            <person name="Cacciola S.O."/>
            <person name="Dionisio G."/>
        </authorList>
    </citation>
    <scope>NUCLEOTIDE SEQUENCE [LARGE SCALE GENOMIC DNA]</scope>
    <source>
        <strain evidence="1 2">VK10A</strain>
    </source>
</reference>
<sequence length="56" mass="6189">MDTYPSGKESPEGALERMVQRMANRYGIILPKPTSLKKDHGGARDDSCHICNGIWG</sequence>
<accession>A0ABD3FEX3</accession>
<name>A0ABD3FEX3_9STRA</name>
<dbReference type="EMBL" id="JBIMZQ010000024">
    <property type="protein sequence ID" value="KAL3664256.1"/>
    <property type="molecule type" value="Genomic_DNA"/>
</dbReference>
<protein>
    <submittedName>
        <fullName evidence="1">Uncharacterized protein</fullName>
    </submittedName>
</protein>
<dbReference type="AlphaFoldDB" id="A0ABD3FEX3"/>
<organism evidence="1 2">
    <name type="scientific">Phytophthora oleae</name>
    <dbReference type="NCBI Taxonomy" id="2107226"/>
    <lineage>
        <taxon>Eukaryota</taxon>
        <taxon>Sar</taxon>
        <taxon>Stramenopiles</taxon>
        <taxon>Oomycota</taxon>
        <taxon>Peronosporomycetes</taxon>
        <taxon>Peronosporales</taxon>
        <taxon>Peronosporaceae</taxon>
        <taxon>Phytophthora</taxon>
    </lineage>
</organism>
<proteinExistence type="predicted"/>